<reference evidence="2 3" key="1">
    <citation type="journal article" date="2014" name="BMC Vet. Res.">
        <title>First report of Corynebacterium pseudotuberculosis from caseous lymphadenitis lesions in Black Alentejano pig (Sus scrofa domesticus).</title>
        <authorList>
            <person name="Oliveira M."/>
            <person name="Barroco C."/>
            <person name="Mottola C."/>
            <person name="Santos R."/>
            <person name="Lemsaddek A."/>
            <person name="Tavares L."/>
            <person name="Semedo-Lemsaddek T."/>
        </authorList>
    </citation>
    <scope>NUCLEOTIDE SEQUENCE [LARGE SCALE GENOMIC DNA]</scope>
    <source>
        <strain evidence="2 3">PO100/5</strain>
    </source>
</reference>
<organism evidence="2 3">
    <name type="scientific">Corynebacterium silvaticum</name>
    <dbReference type="NCBI Taxonomy" id="2320431"/>
    <lineage>
        <taxon>Bacteria</taxon>
        <taxon>Bacillati</taxon>
        <taxon>Actinomycetota</taxon>
        <taxon>Actinomycetes</taxon>
        <taxon>Mycobacteriales</taxon>
        <taxon>Corynebacteriaceae</taxon>
        <taxon>Corynebacterium</taxon>
    </lineage>
</organism>
<reference evidence="2 3" key="2">
    <citation type="journal article" date="2020" name="Antonie Van Leeuwenhoek">
        <title>Phylogenomic characterisation of a novel corynebacterial species pathogenic to animals.</title>
        <authorList>
            <person name="Moller J."/>
            <person name="Musella L."/>
            <person name="Melnikov V."/>
            <person name="Geissdorfer W."/>
            <person name="Burkovski A."/>
            <person name="Sangal V."/>
        </authorList>
    </citation>
    <scope>NUCLEOTIDE SEQUENCE [LARGE SCALE GENOMIC DNA]</scope>
    <source>
        <strain evidence="2 3">PO100/5</strain>
    </source>
</reference>
<gene>
    <name evidence="2" type="ORF">CBE74_01945</name>
</gene>
<dbReference type="KEGG" id="csil:CBE74_01945"/>
<reference evidence="2 3" key="3">
    <citation type="journal article" date="2020" name="Int. J. Syst. Evol. Microbiol.">
        <title>Corynebacterium silvaticum sp. nov., a unique group of NTTB corynebacteria in wild boar and roe deer.</title>
        <authorList>
            <person name="Dangel A."/>
            <person name="Berger A."/>
            <person name="Rau J."/>
            <person name="Eisenberg T."/>
            <person name="Kampfer P."/>
            <person name="Margos G."/>
            <person name="Contzen M."/>
            <person name="Busse H.J."/>
            <person name="Konrad R."/>
            <person name="Peters M."/>
            <person name="Sting R."/>
            <person name="Sing A."/>
        </authorList>
    </citation>
    <scope>NUCLEOTIDE SEQUENCE [LARGE SCALE GENOMIC DNA]</scope>
    <source>
        <strain evidence="2 3">PO100/5</strain>
    </source>
</reference>
<evidence type="ECO:0000313" key="3">
    <source>
        <dbReference type="Proteomes" id="UP000195652"/>
    </source>
</evidence>
<name>A0A7Y4P9P7_9CORY</name>
<keyword evidence="1" id="KW-1133">Transmembrane helix</keyword>
<sequence length="151" mass="16688">MSRLPHYPPASIRRRLHQAILALFAAATIGCVSMVIGPALNDREIAESPGRTLAKVIDVGTFRSTVEYQDEDGVYHSPRGGLLYPTGLGKGQRVWVTYAKSNPDLVKVQGRGWTLALIPALSTWVVSLAIAVALWWAVTLWYRKHAHSDNR</sequence>
<dbReference type="EMBL" id="CP021417">
    <property type="protein sequence ID" value="ARU47056.1"/>
    <property type="molecule type" value="Genomic_DNA"/>
</dbReference>
<proteinExistence type="predicted"/>
<accession>A0A7Y4P9P7</accession>
<dbReference type="GeneID" id="75007046"/>
<dbReference type="AlphaFoldDB" id="A0A7Y4P9P7"/>
<keyword evidence="1" id="KW-0812">Transmembrane</keyword>
<keyword evidence="1" id="KW-0472">Membrane</keyword>
<dbReference type="Proteomes" id="UP000195652">
    <property type="component" value="Chromosome"/>
</dbReference>
<keyword evidence="3" id="KW-1185">Reference proteome</keyword>
<evidence type="ECO:0000256" key="1">
    <source>
        <dbReference type="SAM" id="Phobius"/>
    </source>
</evidence>
<feature type="transmembrane region" description="Helical" evidence="1">
    <location>
        <begin position="121"/>
        <end position="142"/>
    </location>
</feature>
<feature type="transmembrane region" description="Helical" evidence="1">
    <location>
        <begin position="20"/>
        <end position="40"/>
    </location>
</feature>
<dbReference type="RefSeq" id="WP_087454825.1">
    <property type="nucleotide sequence ID" value="NZ_CP021417.2"/>
</dbReference>
<dbReference type="OrthoDB" id="4426042at2"/>
<reference evidence="2 3" key="4">
    <citation type="journal article" date="2020" name="PLoS ONE">
        <title>Taxonomic classification of strain PO100/5 shows a broader geographic distribution and genetic markers of the recently described Corynebacterium silvaticum.</title>
        <authorList>
            <person name="Viana M.V.C."/>
            <person name="Profeta R."/>
            <person name="da Silva A.L."/>
            <person name="Hurtado R."/>
            <person name="Cerqueira J.C."/>
            <person name="Ribeiro B.F.S."/>
            <person name="Almeida M.O."/>
            <person name="Morais-Rodrigues F."/>
            <person name="Soares S.C."/>
            <person name="Oliveira M."/>
            <person name="Tavares L."/>
            <person name="Figueiredo H."/>
            <person name="Wattam A.R."/>
            <person name="Barh D."/>
            <person name="Ghosh P."/>
            <person name="Silva A."/>
            <person name="Azevedo V."/>
        </authorList>
    </citation>
    <scope>NUCLEOTIDE SEQUENCE [LARGE SCALE GENOMIC DNA]</scope>
    <source>
        <strain evidence="2 3">PO100/5</strain>
    </source>
</reference>
<evidence type="ECO:0000313" key="2">
    <source>
        <dbReference type="EMBL" id="ARU47056.1"/>
    </source>
</evidence>
<dbReference type="PROSITE" id="PS51257">
    <property type="entry name" value="PROKAR_LIPOPROTEIN"/>
    <property type="match status" value="1"/>
</dbReference>
<protein>
    <submittedName>
        <fullName evidence="2">DUF3592 domain-containing protein</fullName>
    </submittedName>
</protein>